<dbReference type="Proteomes" id="UP000214588">
    <property type="component" value="Unassembled WGS sequence"/>
</dbReference>
<evidence type="ECO:0000256" key="6">
    <source>
        <dbReference type="ARBA" id="ARBA00022833"/>
    </source>
</evidence>
<feature type="binding site" evidence="8">
    <location>
        <begin position="10"/>
        <end position="15"/>
    </location>
    <ligand>
        <name>ATP</name>
        <dbReference type="ChEBI" id="CHEBI:30616"/>
    </ligand>
</feature>
<comment type="subunit">
    <text evidence="8 10">Monomer.</text>
</comment>
<gene>
    <name evidence="8" type="primary">adk</name>
    <name evidence="12" type="ORF">CDO51_02900</name>
</gene>
<dbReference type="GO" id="GO:0005524">
    <property type="term" value="F:ATP binding"/>
    <property type="evidence" value="ECO:0007669"/>
    <property type="project" value="UniProtKB-UniRule"/>
</dbReference>
<evidence type="ECO:0000256" key="9">
    <source>
        <dbReference type="RuleBase" id="RU003330"/>
    </source>
</evidence>
<dbReference type="RefSeq" id="WP_089022800.1">
    <property type="nucleotide sequence ID" value="NZ_NIQC01000004.1"/>
</dbReference>
<feature type="binding site" evidence="8">
    <location>
        <position position="128"/>
    </location>
    <ligand>
        <name>Zn(2+)</name>
        <dbReference type="ChEBI" id="CHEBI:29105"/>
        <note>structural</note>
    </ligand>
</feature>
<sequence>MRIILMGPPGAGKGTQAEKLAKELDIPHIATGDIFRKAVSEGTQLGKKAKSYMDAGQLVPDEVVIGIVEERLYKPDCQEGFILDGFPRTVPQAEALDGVLKDDPLSAAVYIDVEFDELVERLSGRRICRKCGKSYHIKFNPPQVRGVCDDDEGELYQRDDDNEETAKERLEVYMKNTKPLVEYYEERGILKRINGSQSPDDVFHDIVKEVREKL</sequence>
<dbReference type="InterPro" id="IPR027417">
    <property type="entry name" value="P-loop_NTPase"/>
</dbReference>
<dbReference type="CDD" id="cd01428">
    <property type="entry name" value="ADK"/>
    <property type="match status" value="1"/>
</dbReference>
<name>A0A226C205_9FIRM</name>
<keyword evidence="2 8" id="KW-0479">Metal-binding</keyword>
<proteinExistence type="inferred from homology"/>
<feature type="region of interest" description="LID" evidence="8">
    <location>
        <begin position="124"/>
        <end position="161"/>
    </location>
</feature>
<dbReference type="GO" id="GO:0008270">
    <property type="term" value="F:zinc ion binding"/>
    <property type="evidence" value="ECO:0007669"/>
    <property type="project" value="UniProtKB-UniRule"/>
</dbReference>
<dbReference type="InterPro" id="IPR006259">
    <property type="entry name" value="Adenyl_kin_sub"/>
</dbReference>
<dbReference type="Pfam" id="PF05191">
    <property type="entry name" value="ADK_lid"/>
    <property type="match status" value="1"/>
</dbReference>
<evidence type="ECO:0000256" key="3">
    <source>
        <dbReference type="ARBA" id="ARBA00022727"/>
    </source>
</evidence>
<dbReference type="PANTHER" id="PTHR23359">
    <property type="entry name" value="NUCLEOTIDE KINASE"/>
    <property type="match status" value="1"/>
</dbReference>
<keyword evidence="13" id="KW-1185">Reference proteome</keyword>
<reference evidence="12 13" key="1">
    <citation type="submission" date="2017-06" db="EMBL/GenBank/DDBJ databases">
        <title>Draft Genome Sequence of Natranaerobius trueperi halophilic, alkalithermophilic bacteria from soda lakes.</title>
        <authorList>
            <person name="Zhao B."/>
        </authorList>
    </citation>
    <scope>NUCLEOTIDE SEQUENCE [LARGE SCALE GENOMIC DNA]</scope>
    <source>
        <strain evidence="12 13">DSM 18760</strain>
    </source>
</reference>
<feature type="binding site" evidence="8">
    <location>
        <position position="125"/>
    </location>
    <ligand>
        <name>ATP</name>
        <dbReference type="ChEBI" id="CHEBI:30616"/>
    </ligand>
</feature>
<accession>A0A226C205</accession>
<evidence type="ECO:0000256" key="8">
    <source>
        <dbReference type="HAMAP-Rule" id="MF_00235"/>
    </source>
</evidence>
<dbReference type="InterPro" id="IPR007862">
    <property type="entry name" value="Adenylate_kinase_lid-dom"/>
</dbReference>
<feature type="binding site" evidence="8">
    <location>
        <position position="131"/>
    </location>
    <ligand>
        <name>Zn(2+)</name>
        <dbReference type="ChEBI" id="CHEBI:29105"/>
        <note>structural</note>
    </ligand>
</feature>
<evidence type="ECO:0000259" key="11">
    <source>
        <dbReference type="Pfam" id="PF05191"/>
    </source>
</evidence>
<dbReference type="NCBIfam" id="NF011100">
    <property type="entry name" value="PRK14527.1"/>
    <property type="match status" value="1"/>
</dbReference>
<evidence type="ECO:0000313" key="13">
    <source>
        <dbReference type="Proteomes" id="UP000214588"/>
    </source>
</evidence>
<feature type="binding site" evidence="8">
    <location>
        <position position="148"/>
    </location>
    <ligand>
        <name>Zn(2+)</name>
        <dbReference type="ChEBI" id="CHEBI:29105"/>
        <note>structural</note>
    </ligand>
</feature>
<dbReference type="InterPro" id="IPR033690">
    <property type="entry name" value="Adenylat_kinase_CS"/>
</dbReference>
<keyword evidence="6 8" id="KW-0862">Zinc</keyword>
<feature type="binding site" evidence="8">
    <location>
        <position position="169"/>
    </location>
    <ligand>
        <name>AMP</name>
        <dbReference type="ChEBI" id="CHEBI:456215"/>
    </ligand>
</feature>
<keyword evidence="8" id="KW-0963">Cytoplasm</keyword>
<comment type="similarity">
    <text evidence="8 9">Belongs to the adenylate kinase family.</text>
</comment>
<evidence type="ECO:0000256" key="4">
    <source>
        <dbReference type="ARBA" id="ARBA00022741"/>
    </source>
</evidence>
<dbReference type="HAMAP" id="MF_00235">
    <property type="entry name" value="Adenylate_kinase_Adk"/>
    <property type="match status" value="1"/>
</dbReference>
<dbReference type="GO" id="GO:0005737">
    <property type="term" value="C:cytoplasm"/>
    <property type="evidence" value="ECO:0007669"/>
    <property type="project" value="UniProtKB-SubCell"/>
</dbReference>
<evidence type="ECO:0000256" key="1">
    <source>
        <dbReference type="ARBA" id="ARBA00022679"/>
    </source>
</evidence>
<feature type="binding site" evidence="8">
    <location>
        <position position="158"/>
    </location>
    <ligand>
        <name>AMP</name>
        <dbReference type="ChEBI" id="CHEBI:456215"/>
    </ligand>
</feature>
<dbReference type="EMBL" id="NIQC01000004">
    <property type="protein sequence ID" value="OWZ84469.1"/>
    <property type="molecule type" value="Genomic_DNA"/>
</dbReference>
<dbReference type="FunFam" id="3.40.50.300:FF:000106">
    <property type="entry name" value="Adenylate kinase mitochondrial"/>
    <property type="match status" value="1"/>
</dbReference>
<dbReference type="UniPathway" id="UPA00588">
    <property type="reaction ID" value="UER00649"/>
</dbReference>
<feature type="binding site" evidence="8">
    <location>
        <begin position="85"/>
        <end position="88"/>
    </location>
    <ligand>
        <name>AMP</name>
        <dbReference type="ChEBI" id="CHEBI:456215"/>
    </ligand>
</feature>
<keyword evidence="5 8" id="KW-0418">Kinase</keyword>
<keyword evidence="4 8" id="KW-0547">Nucleotide-binding</keyword>
<dbReference type="NCBIfam" id="NF001381">
    <property type="entry name" value="PRK00279.1-3"/>
    <property type="match status" value="1"/>
</dbReference>
<comment type="subcellular location">
    <subcellularLocation>
        <location evidence="8 10">Cytoplasm</location>
    </subcellularLocation>
</comment>
<dbReference type="NCBIfam" id="TIGR01351">
    <property type="entry name" value="adk"/>
    <property type="match status" value="1"/>
</dbReference>
<feature type="binding site" evidence="8">
    <location>
        <position position="31"/>
    </location>
    <ligand>
        <name>AMP</name>
        <dbReference type="ChEBI" id="CHEBI:456215"/>
    </ligand>
</feature>
<feature type="region of interest" description="NMP" evidence="8">
    <location>
        <begin position="30"/>
        <end position="59"/>
    </location>
</feature>
<dbReference type="PROSITE" id="PS00113">
    <property type="entry name" value="ADENYLATE_KINASE"/>
    <property type="match status" value="1"/>
</dbReference>
<dbReference type="GO" id="GO:0004017">
    <property type="term" value="F:AMP kinase activity"/>
    <property type="evidence" value="ECO:0007669"/>
    <property type="project" value="UniProtKB-UniRule"/>
</dbReference>
<dbReference type="Pfam" id="PF00406">
    <property type="entry name" value="ADK"/>
    <property type="match status" value="1"/>
</dbReference>
<feature type="binding site" evidence="8">
    <location>
        <position position="197"/>
    </location>
    <ligand>
        <name>ATP</name>
        <dbReference type="ChEBI" id="CHEBI:30616"/>
    </ligand>
</feature>
<dbReference type="OrthoDB" id="9805030at2"/>
<evidence type="ECO:0000256" key="7">
    <source>
        <dbReference type="ARBA" id="ARBA00022840"/>
    </source>
</evidence>
<comment type="catalytic activity">
    <reaction evidence="8 10">
        <text>AMP + ATP = 2 ADP</text>
        <dbReference type="Rhea" id="RHEA:12973"/>
        <dbReference type="ChEBI" id="CHEBI:30616"/>
        <dbReference type="ChEBI" id="CHEBI:456215"/>
        <dbReference type="ChEBI" id="CHEBI:456216"/>
        <dbReference type="EC" id="2.7.4.3"/>
    </reaction>
</comment>
<comment type="function">
    <text evidence="8">Catalyzes the reversible transfer of the terminal phosphate group between ATP and AMP. Plays an important role in cellular energy homeostasis and in adenine nucleotide metabolism.</text>
</comment>
<protein>
    <recommendedName>
        <fullName evidence="8 10">Adenylate kinase</fullName>
        <shortName evidence="8">AK</shortName>
        <ecNumber evidence="8 10">2.7.4.3</ecNumber>
    </recommendedName>
    <alternativeName>
        <fullName evidence="8">ATP-AMP transphosphorylase</fullName>
    </alternativeName>
    <alternativeName>
        <fullName evidence="8">ATP:AMP phosphotransferase</fullName>
    </alternativeName>
    <alternativeName>
        <fullName evidence="8">Adenylate monophosphate kinase</fullName>
    </alternativeName>
</protein>
<feature type="binding site" evidence="8">
    <location>
        <position position="36"/>
    </location>
    <ligand>
        <name>AMP</name>
        <dbReference type="ChEBI" id="CHEBI:456215"/>
    </ligand>
</feature>
<feature type="binding site" evidence="8">
    <location>
        <position position="92"/>
    </location>
    <ligand>
        <name>AMP</name>
        <dbReference type="ChEBI" id="CHEBI:456215"/>
    </ligand>
</feature>
<feature type="binding site" evidence="8">
    <location>
        <begin position="134"/>
        <end position="135"/>
    </location>
    <ligand>
        <name>ATP</name>
        <dbReference type="ChEBI" id="CHEBI:30616"/>
    </ligand>
</feature>
<evidence type="ECO:0000256" key="2">
    <source>
        <dbReference type="ARBA" id="ARBA00022723"/>
    </source>
</evidence>
<dbReference type="NCBIfam" id="NF001380">
    <property type="entry name" value="PRK00279.1-2"/>
    <property type="match status" value="1"/>
</dbReference>
<dbReference type="PRINTS" id="PR00094">
    <property type="entry name" value="ADENYLTKNASE"/>
</dbReference>
<feature type="binding site" evidence="8">
    <location>
        <begin position="57"/>
        <end position="59"/>
    </location>
    <ligand>
        <name>AMP</name>
        <dbReference type="ChEBI" id="CHEBI:456215"/>
    </ligand>
</feature>
<organism evidence="12 13">
    <name type="scientific">Natranaerobius trueperi</name>
    <dbReference type="NCBI Taxonomy" id="759412"/>
    <lineage>
        <taxon>Bacteria</taxon>
        <taxon>Bacillati</taxon>
        <taxon>Bacillota</taxon>
        <taxon>Clostridia</taxon>
        <taxon>Natranaerobiales</taxon>
        <taxon>Natranaerobiaceae</taxon>
        <taxon>Natranaerobius</taxon>
    </lineage>
</organism>
<evidence type="ECO:0000256" key="5">
    <source>
        <dbReference type="ARBA" id="ARBA00022777"/>
    </source>
</evidence>
<dbReference type="GO" id="GO:0044209">
    <property type="term" value="P:AMP salvage"/>
    <property type="evidence" value="ECO:0007669"/>
    <property type="project" value="UniProtKB-UniRule"/>
</dbReference>
<comment type="caution">
    <text evidence="12">The sequence shown here is derived from an EMBL/GenBank/DDBJ whole genome shotgun (WGS) entry which is preliminary data.</text>
</comment>
<feature type="binding site" evidence="8">
    <location>
        <position position="151"/>
    </location>
    <ligand>
        <name>Zn(2+)</name>
        <dbReference type="ChEBI" id="CHEBI:29105"/>
        <note>structural</note>
    </ligand>
</feature>
<dbReference type="InterPro" id="IPR000850">
    <property type="entry name" value="Adenylat/UMP-CMP_kin"/>
</dbReference>
<keyword evidence="7 8" id="KW-0067">ATP-binding</keyword>
<dbReference type="SUPFAM" id="SSF52540">
    <property type="entry name" value="P-loop containing nucleoside triphosphate hydrolases"/>
    <property type="match status" value="1"/>
</dbReference>
<dbReference type="EC" id="2.7.4.3" evidence="8 10"/>
<evidence type="ECO:0000256" key="10">
    <source>
        <dbReference type="RuleBase" id="RU003331"/>
    </source>
</evidence>
<dbReference type="Gene3D" id="3.40.50.300">
    <property type="entry name" value="P-loop containing nucleotide triphosphate hydrolases"/>
    <property type="match status" value="1"/>
</dbReference>
<comment type="domain">
    <text evidence="8">Consists of three domains, a large central CORE domain and two small peripheral domains, NMPbind and LID, which undergo movements during catalysis. The LID domain closes over the site of phosphoryl transfer upon ATP binding. Assembling and dissambling the active center during each catalytic cycle provides an effective means to prevent ATP hydrolysis. Some bacteria have evolved a zinc-coordinating structure that stabilizes the LID domain.</text>
</comment>
<comment type="pathway">
    <text evidence="8">Purine metabolism; AMP biosynthesis via salvage pathway; AMP from ADP: step 1/1.</text>
</comment>
<evidence type="ECO:0000313" key="12">
    <source>
        <dbReference type="EMBL" id="OWZ84469.1"/>
    </source>
</evidence>
<keyword evidence="3 8" id="KW-0545">Nucleotide biosynthesis</keyword>
<feature type="domain" description="Adenylate kinase active site lid" evidence="11">
    <location>
        <begin position="125"/>
        <end position="160"/>
    </location>
</feature>
<dbReference type="AlphaFoldDB" id="A0A226C205"/>
<keyword evidence="1 8" id="KW-0808">Transferase</keyword>